<feature type="domain" description="EGF-like" evidence="14">
    <location>
        <begin position="1269"/>
        <end position="1303"/>
    </location>
</feature>
<dbReference type="Gene3D" id="3.80.10.10">
    <property type="entry name" value="Ribonuclease Inhibitor"/>
    <property type="match status" value="4"/>
</dbReference>
<proteinExistence type="predicted"/>
<comment type="subcellular location">
    <subcellularLocation>
        <location evidence="1">Secreted</location>
    </subcellularLocation>
</comment>
<keyword evidence="6" id="KW-0732">Signal</keyword>
<evidence type="ECO:0000259" key="14">
    <source>
        <dbReference type="PROSITE" id="PS50026"/>
    </source>
</evidence>
<dbReference type="SMART" id="SM00013">
    <property type="entry name" value="LRRNT"/>
    <property type="match status" value="3"/>
</dbReference>
<dbReference type="KEGG" id="bspl:114868260"/>
<dbReference type="GO" id="GO:0048495">
    <property type="term" value="F:Roundabout binding"/>
    <property type="evidence" value="ECO:0007669"/>
    <property type="project" value="TreeGrafter"/>
</dbReference>
<dbReference type="PANTHER" id="PTHR45836">
    <property type="entry name" value="SLIT HOMOLOG"/>
    <property type="match status" value="1"/>
</dbReference>
<evidence type="ECO:0000256" key="6">
    <source>
        <dbReference type="ARBA" id="ARBA00022729"/>
    </source>
</evidence>
<dbReference type="InterPro" id="IPR000483">
    <property type="entry name" value="Cys-rich_flank_reg_C"/>
</dbReference>
<evidence type="ECO:0000313" key="16">
    <source>
        <dbReference type="RefSeq" id="XP_029027582.1"/>
    </source>
</evidence>
<dbReference type="Pfam" id="PF01462">
    <property type="entry name" value="LRRNT"/>
    <property type="match status" value="2"/>
</dbReference>
<dbReference type="PROSITE" id="PS01186">
    <property type="entry name" value="EGF_2"/>
    <property type="match status" value="9"/>
</dbReference>
<dbReference type="InterPro" id="IPR000372">
    <property type="entry name" value="LRRNT"/>
</dbReference>
<dbReference type="Pfam" id="PF13855">
    <property type="entry name" value="LRR_8"/>
    <property type="match status" value="4"/>
</dbReference>
<evidence type="ECO:0000256" key="3">
    <source>
        <dbReference type="ARBA" id="ARBA00022525"/>
    </source>
</evidence>
<dbReference type="SMART" id="SM00282">
    <property type="entry name" value="LamG"/>
    <property type="match status" value="1"/>
</dbReference>
<keyword evidence="15" id="KW-1185">Reference proteome</keyword>
<dbReference type="InterPro" id="IPR001881">
    <property type="entry name" value="EGF-like_Ca-bd_dom"/>
</dbReference>
<protein>
    <submittedName>
        <fullName evidence="16">Slit homolog 1 protein-like</fullName>
    </submittedName>
</protein>
<dbReference type="Proteomes" id="UP000515150">
    <property type="component" value="Chromosome 1"/>
</dbReference>
<dbReference type="GO" id="GO:0008201">
    <property type="term" value="F:heparin binding"/>
    <property type="evidence" value="ECO:0007669"/>
    <property type="project" value="TreeGrafter"/>
</dbReference>
<evidence type="ECO:0000256" key="1">
    <source>
        <dbReference type="ARBA" id="ARBA00004613"/>
    </source>
</evidence>
<dbReference type="GO" id="GO:0060218">
    <property type="term" value="P:hematopoietic stem cell differentiation"/>
    <property type="evidence" value="ECO:0007669"/>
    <property type="project" value="UniProtKB-ARBA"/>
</dbReference>
<dbReference type="PROSITE" id="PS50026">
    <property type="entry name" value="EGF_3"/>
    <property type="match status" value="9"/>
</dbReference>
<dbReference type="CDD" id="cd00054">
    <property type="entry name" value="EGF_CA"/>
    <property type="match status" value="5"/>
</dbReference>
<dbReference type="FunFam" id="2.10.25.10:FF:000045">
    <property type="entry name" value="Slit guidance ligand 2"/>
    <property type="match status" value="1"/>
</dbReference>
<keyword evidence="9" id="KW-0325">Glycoprotein</keyword>
<feature type="domain" description="EGF-like" evidence="14">
    <location>
        <begin position="882"/>
        <end position="920"/>
    </location>
</feature>
<dbReference type="InterPro" id="IPR001611">
    <property type="entry name" value="Leu-rich_rpt"/>
</dbReference>
<dbReference type="Pfam" id="PF00008">
    <property type="entry name" value="EGF"/>
    <property type="match status" value="4"/>
</dbReference>
<dbReference type="InterPro" id="IPR051355">
    <property type="entry name" value="Notch/Slit_guidance"/>
</dbReference>
<dbReference type="FunFam" id="2.10.25.10:FF:000053">
    <property type="entry name" value="Slit guidance ligand 2"/>
    <property type="match status" value="1"/>
</dbReference>
<dbReference type="InterPro" id="IPR001791">
    <property type="entry name" value="Laminin_G"/>
</dbReference>
<evidence type="ECO:0000256" key="2">
    <source>
        <dbReference type="ARBA" id="ARBA00022473"/>
    </source>
</evidence>
<dbReference type="FunFam" id="2.10.25.10:FF:000472">
    <property type="entry name" value="Uncharacterized protein, isoform A"/>
    <property type="match status" value="1"/>
</dbReference>
<dbReference type="GO" id="GO:1901222">
    <property type="term" value="P:regulation of non-canonical NF-kappaB signal transduction"/>
    <property type="evidence" value="ECO:0007669"/>
    <property type="project" value="UniProtKB-ARBA"/>
</dbReference>
<dbReference type="SUPFAM" id="SSF49899">
    <property type="entry name" value="Concanavalin A-like lectins/glucanases"/>
    <property type="match status" value="1"/>
</dbReference>
<dbReference type="Gene3D" id="2.60.120.200">
    <property type="match status" value="1"/>
</dbReference>
<evidence type="ECO:0000256" key="5">
    <source>
        <dbReference type="ARBA" id="ARBA00022614"/>
    </source>
</evidence>
<feature type="disulfide bond" evidence="10">
    <location>
        <begin position="948"/>
        <end position="957"/>
    </location>
</feature>
<dbReference type="Pfam" id="PF12661">
    <property type="entry name" value="hEGF"/>
    <property type="match status" value="2"/>
</dbReference>
<dbReference type="PROSITE" id="PS01225">
    <property type="entry name" value="CTCK_2"/>
    <property type="match status" value="1"/>
</dbReference>
<evidence type="ECO:0000256" key="9">
    <source>
        <dbReference type="ARBA" id="ARBA00023180"/>
    </source>
</evidence>
<evidence type="ECO:0000259" key="13">
    <source>
        <dbReference type="PROSITE" id="PS50025"/>
    </source>
</evidence>
<dbReference type="PANTHER" id="PTHR45836:SF3">
    <property type="entry name" value="SLIT HOMOLOG 1 PROTEIN"/>
    <property type="match status" value="1"/>
</dbReference>
<dbReference type="PROSITE" id="PS01187">
    <property type="entry name" value="EGF_CA"/>
    <property type="match status" value="2"/>
</dbReference>
<feature type="domain" description="EGF-like" evidence="14">
    <location>
        <begin position="805"/>
        <end position="842"/>
    </location>
</feature>
<feature type="domain" description="EGF-like" evidence="14">
    <location>
        <begin position="1179"/>
        <end position="1210"/>
    </location>
</feature>
<dbReference type="SUPFAM" id="SSF52058">
    <property type="entry name" value="L domain-like"/>
    <property type="match status" value="2"/>
</dbReference>
<dbReference type="FunFam" id="3.80.10.10:FF:000002">
    <property type="entry name" value="Slit guidance ligand 2"/>
    <property type="match status" value="2"/>
</dbReference>
<feature type="disulfide bond" evidence="10">
    <location>
        <begin position="870"/>
        <end position="879"/>
    </location>
</feature>
<dbReference type="SMART" id="SM00181">
    <property type="entry name" value="EGF"/>
    <property type="match status" value="9"/>
</dbReference>
<feature type="disulfide bond" evidence="10">
    <location>
        <begin position="1254"/>
        <end position="1263"/>
    </location>
</feature>
<comment type="caution">
    <text evidence="10">Lacks conserved residue(s) required for the propagation of feature annotation.</text>
</comment>
<feature type="disulfide bond" evidence="10">
    <location>
        <begin position="1200"/>
        <end position="1209"/>
    </location>
</feature>
<dbReference type="OrthoDB" id="283575at2759"/>
<dbReference type="PROSITE" id="PS01185">
    <property type="entry name" value="CTCK_1"/>
    <property type="match status" value="1"/>
</dbReference>
<dbReference type="Gene3D" id="2.10.25.10">
    <property type="entry name" value="Laminin"/>
    <property type="match status" value="8"/>
</dbReference>
<evidence type="ECO:0000256" key="4">
    <source>
        <dbReference type="ARBA" id="ARBA00022536"/>
    </source>
</evidence>
<reference evidence="16" key="1">
    <citation type="submission" date="2025-08" db="UniProtKB">
        <authorList>
            <consortium name="RefSeq"/>
        </authorList>
    </citation>
    <scope>IDENTIFICATION</scope>
</reference>
<dbReference type="InterPro" id="IPR013320">
    <property type="entry name" value="ConA-like_dom_sf"/>
</dbReference>
<dbReference type="SMART" id="SM00365">
    <property type="entry name" value="LRR_SD22"/>
    <property type="match status" value="7"/>
</dbReference>
<feature type="domain" description="EGF-like" evidence="14">
    <location>
        <begin position="1228"/>
        <end position="1264"/>
    </location>
</feature>
<evidence type="ECO:0000313" key="15">
    <source>
        <dbReference type="Proteomes" id="UP000515150"/>
    </source>
</evidence>
<dbReference type="SMART" id="SM00369">
    <property type="entry name" value="LRR_TYP"/>
    <property type="match status" value="14"/>
</dbReference>
<dbReference type="GO" id="GO:0005615">
    <property type="term" value="C:extracellular space"/>
    <property type="evidence" value="ECO:0007669"/>
    <property type="project" value="TreeGrafter"/>
</dbReference>
<dbReference type="FunFam" id="3.80.10.10:FF:000004">
    <property type="entry name" value="Slit guidance ligand 2"/>
    <property type="match status" value="1"/>
</dbReference>
<dbReference type="SMART" id="SM00179">
    <property type="entry name" value="EGF_CA"/>
    <property type="match status" value="7"/>
</dbReference>
<feature type="disulfide bond" evidence="10">
    <location>
        <begin position="793"/>
        <end position="802"/>
    </location>
</feature>
<dbReference type="PROSITE" id="PS50025">
    <property type="entry name" value="LAM_G_DOMAIN"/>
    <property type="match status" value="1"/>
</dbReference>
<keyword evidence="4 10" id="KW-0245">EGF-like domain</keyword>
<feature type="disulfide bond" evidence="10">
    <location>
        <begin position="989"/>
        <end position="998"/>
    </location>
</feature>
<dbReference type="RefSeq" id="XP_029027582.1">
    <property type="nucleotide sequence ID" value="XM_029171749.3"/>
</dbReference>
<feature type="region of interest" description="Disordered" evidence="11">
    <location>
        <begin position="1"/>
        <end position="40"/>
    </location>
</feature>
<keyword evidence="7" id="KW-0677">Repeat</keyword>
<feature type="disulfide bond" evidence="10">
    <location>
        <begin position="832"/>
        <end position="841"/>
    </location>
</feature>
<dbReference type="PROSITE" id="PS00010">
    <property type="entry name" value="ASX_HYDROXYL"/>
    <property type="match status" value="2"/>
</dbReference>
<dbReference type="SUPFAM" id="SSF57196">
    <property type="entry name" value="EGF/Laminin"/>
    <property type="match status" value="7"/>
</dbReference>
<feature type="disulfide bond" evidence="10">
    <location>
        <begin position="1232"/>
        <end position="1242"/>
    </location>
</feature>
<evidence type="ECO:0000256" key="8">
    <source>
        <dbReference type="ARBA" id="ARBA00023157"/>
    </source>
</evidence>
<dbReference type="GeneID" id="114868260"/>
<dbReference type="FunFam" id="2.10.25.10:FF:000063">
    <property type="entry name" value="Slit guidance ligand 2"/>
    <property type="match status" value="1"/>
</dbReference>
<evidence type="ECO:0000256" key="10">
    <source>
        <dbReference type="PROSITE-ProRule" id="PRU00076"/>
    </source>
</evidence>
<dbReference type="InterPro" id="IPR003591">
    <property type="entry name" value="Leu-rich_rpt_typical-subtyp"/>
</dbReference>
<dbReference type="InterPro" id="IPR018097">
    <property type="entry name" value="EGF_Ca-bd_CS"/>
</dbReference>
<dbReference type="InterPro" id="IPR032675">
    <property type="entry name" value="LRR_dom_sf"/>
</dbReference>
<keyword evidence="3" id="KW-0964">Secreted</keyword>
<dbReference type="PROSITE" id="PS51450">
    <property type="entry name" value="LRR"/>
    <property type="match status" value="4"/>
</dbReference>
<keyword evidence="2" id="KW-0217">Developmental protein</keyword>
<keyword evidence="5" id="KW-0433">Leucine-rich repeat</keyword>
<evidence type="ECO:0000256" key="11">
    <source>
        <dbReference type="SAM" id="MobiDB-lite"/>
    </source>
</evidence>
<dbReference type="GO" id="GO:0050919">
    <property type="term" value="P:negative chemotaxis"/>
    <property type="evidence" value="ECO:0007669"/>
    <property type="project" value="TreeGrafter"/>
</dbReference>
<feature type="domain" description="EGF-like" evidence="14">
    <location>
        <begin position="922"/>
        <end position="958"/>
    </location>
</feature>
<dbReference type="GO" id="GO:0016020">
    <property type="term" value="C:membrane"/>
    <property type="evidence" value="ECO:0007669"/>
    <property type="project" value="UniProtKB-ARBA"/>
</dbReference>
<feature type="domain" description="EGF-like" evidence="14">
    <location>
        <begin position="844"/>
        <end position="880"/>
    </location>
</feature>
<feature type="domain" description="Laminin G" evidence="13">
    <location>
        <begin position="1002"/>
        <end position="1175"/>
    </location>
</feature>
<evidence type="ECO:0000256" key="7">
    <source>
        <dbReference type="ARBA" id="ARBA00022737"/>
    </source>
</evidence>
<feature type="domain" description="CTCK" evidence="12">
    <location>
        <begin position="1308"/>
        <end position="1399"/>
    </location>
</feature>
<dbReference type="GO" id="GO:0005509">
    <property type="term" value="F:calcium ion binding"/>
    <property type="evidence" value="ECO:0007669"/>
    <property type="project" value="InterPro"/>
</dbReference>
<name>A0A6P7P580_BETSP</name>
<sequence>MENPTFPGHTGLTPAESHPPPLGAAAPSPRSIPEARTPPTCHTLHTTHNRLHSNSLRCDCHLAWLSPWLRQRPALGLYTQCSSPPALRGLNLAELRKSDFACSGHSGSAFVQPCSLASGSCPPMCSCTNNIVDCRGRGLTAIPAHLPEAMTEIRLEQNGIKSVPPGAFTSYKKLRRIDLSNNQISEIAPDAFQGLRALNSLVLYGNKITELPGGVFDGLTSLELLLLNANKIHCIRASVFKDLENLALLSLYDNKIQSLAKGTFSSLRSIQTLHLAQNPFVCDCNVKWLADFLRSNPIETSGARCASPRRLANKRIAQIKSNKFRCSAKEQYHIPGSDDRRLSYECNIKPVCPAKCRCEANVVDCSNLRLTKFPEHLPSSTEELRLNNNDLSLLEATGAFRGLTQLKKINLSNNKISEIEDGAFEGATSVTELHLTANHLESVRGSMFKGMEGLRMLMLRNNRISCIHNGSFTGLSNVRLLSLYDNQLSSILPGALDTLPNLSTLNLLANPFRCDCRLSWFGAWLRSRRIVTGNPRCQSPAFLREIPLQDVAAADFRCEDGSVWEDSSCAPGPQCPNQCTCMDTVVRCSNKHLQALPRGLPRNVTELYLDGNQFTSVPRELASFKYLQLVDLSNNKISSLSDDSFSNMSQLTTLILSYNSLHCIPPLALSGLRSLRLLSLHGNDISELQQGIFSDVTSLSHLAIGANPLYCDCRLLWLSDWVKSGYKEPGIARCAGPRGLEGKLLLTTPAEHFRCEGPVEASVRAKCSPCVSSPCENQGVCEAQPTAAYTCTCAAGFTGSNCETPVDACASNPCTNGGSCLSEQHTGFSCVCAFGFHGTFCEVNADDCQDHGCENEASCVDGVGNYTCLCPPGFSGLFCEEEESVCSPGRNRCQHQSTCVVTPNGPRCVCLPGWVGPDCGIDYNECVDHRCQNGAQCIDHLDGYSCVCPQGFSGVFCEAALPSSSPCQLASCQNGASCEEKEGAAVCQCLPGFEGQSCEKLVSVNFVDRDSYVQLQDVKNWPQANITLQVSTAEDNGILLYNGDNEPIAVELHQGHVRVTYDPGNQPATAIYSAETVNDGRFHTVELVTFNRMVNLSVDGGEPTTLDSQGQSPPATREAPLYVGGMPEEVVPASLGPSHAFNTSSFHGCIRNLYINHELQDFTRSHMKPGVEPGCRACRRFYCLHGVCRPGAAQGPQCQCQAGWTGEHCDQPTAGGPGGVDAVTAATGVNLCLSSKCVNGACVALDAHTYRCQCQDGFGGPLCNLQTGPSASCRRRCLHGRCEATEDGERCLCEQGFAGESCDVESLCRGEPVRDYHRVQHGSVLCQTSRPFSWVECQGRCQPGAGPRAGPGAGPGLPASSCCSPLRIRRRRLAFECDDGTSFTQDVEKPVECGCKECV</sequence>
<dbReference type="GO" id="GO:0007411">
    <property type="term" value="P:axon guidance"/>
    <property type="evidence" value="ECO:0007669"/>
    <property type="project" value="TreeGrafter"/>
</dbReference>
<feature type="domain" description="EGF-like" evidence="14">
    <location>
        <begin position="768"/>
        <end position="803"/>
    </location>
</feature>
<dbReference type="Pfam" id="PF02210">
    <property type="entry name" value="Laminin_G_2"/>
    <property type="match status" value="1"/>
</dbReference>
<organism evidence="15 16">
    <name type="scientific">Betta splendens</name>
    <name type="common">Siamese fighting fish</name>
    <dbReference type="NCBI Taxonomy" id="158456"/>
    <lineage>
        <taxon>Eukaryota</taxon>
        <taxon>Metazoa</taxon>
        <taxon>Chordata</taxon>
        <taxon>Craniata</taxon>
        <taxon>Vertebrata</taxon>
        <taxon>Euteleostomi</taxon>
        <taxon>Actinopterygii</taxon>
        <taxon>Neopterygii</taxon>
        <taxon>Teleostei</taxon>
        <taxon>Neoteleostei</taxon>
        <taxon>Acanthomorphata</taxon>
        <taxon>Anabantaria</taxon>
        <taxon>Anabantiformes</taxon>
        <taxon>Anabantoidei</taxon>
        <taxon>Osphronemidae</taxon>
        <taxon>Betta</taxon>
    </lineage>
</organism>
<dbReference type="SMART" id="SM00082">
    <property type="entry name" value="LRRCT"/>
    <property type="match status" value="4"/>
</dbReference>
<gene>
    <name evidence="16" type="primary">LOC114868260</name>
</gene>
<feature type="disulfide bond" evidence="10">
    <location>
        <begin position="1293"/>
        <end position="1302"/>
    </location>
</feature>
<keyword evidence="8 10" id="KW-1015">Disulfide bond</keyword>
<dbReference type="PROSITE" id="PS00022">
    <property type="entry name" value="EGF_1"/>
    <property type="match status" value="9"/>
</dbReference>
<dbReference type="InterPro" id="IPR000742">
    <property type="entry name" value="EGF"/>
</dbReference>
<feature type="disulfide bond" evidence="10">
    <location>
        <begin position="910"/>
        <end position="919"/>
    </location>
</feature>
<dbReference type="GO" id="GO:0045597">
    <property type="term" value="P:positive regulation of cell differentiation"/>
    <property type="evidence" value="ECO:0007669"/>
    <property type="project" value="UniProtKB-ARBA"/>
</dbReference>
<dbReference type="InParanoid" id="A0A6P7P580"/>
<dbReference type="InterPro" id="IPR006207">
    <property type="entry name" value="Cys_knot_C"/>
</dbReference>
<evidence type="ECO:0000259" key="12">
    <source>
        <dbReference type="PROSITE" id="PS01225"/>
    </source>
</evidence>
<dbReference type="Pfam" id="PF01463">
    <property type="entry name" value="LRRCT"/>
    <property type="match status" value="4"/>
</dbReference>
<dbReference type="InterPro" id="IPR013032">
    <property type="entry name" value="EGF-like_CS"/>
</dbReference>
<dbReference type="InterPro" id="IPR000152">
    <property type="entry name" value="EGF-type_Asp/Asn_hydroxyl_site"/>
</dbReference>
<dbReference type="SMART" id="SM00041">
    <property type="entry name" value="CT"/>
    <property type="match status" value="1"/>
</dbReference>
<accession>A0A6P7P580</accession>
<dbReference type="CDD" id="cd00110">
    <property type="entry name" value="LamG"/>
    <property type="match status" value="1"/>
</dbReference>
<feature type="domain" description="EGF-like" evidence="14">
    <location>
        <begin position="963"/>
        <end position="999"/>
    </location>
</feature>